<feature type="compositionally biased region" description="Polar residues" evidence="1">
    <location>
        <begin position="135"/>
        <end position="151"/>
    </location>
</feature>
<dbReference type="InterPro" id="IPR001005">
    <property type="entry name" value="SANT/Myb"/>
</dbReference>
<dbReference type="PANTHER" id="PTHR12243:SF67">
    <property type="entry name" value="COREPRESSOR OF PANGOLIN, ISOFORM A-RELATED"/>
    <property type="match status" value="1"/>
</dbReference>
<comment type="caution">
    <text evidence="4">The sequence shown here is derived from an EMBL/GenBank/DDBJ whole genome shotgun (WGS) entry which is preliminary data.</text>
</comment>
<dbReference type="InterPro" id="IPR039353">
    <property type="entry name" value="TF_Adf1"/>
</dbReference>
<dbReference type="SMART" id="SM00595">
    <property type="entry name" value="MADF"/>
    <property type="match status" value="1"/>
</dbReference>
<dbReference type="PROSITE" id="PS50090">
    <property type="entry name" value="MYB_LIKE"/>
    <property type="match status" value="1"/>
</dbReference>
<feature type="compositionally biased region" description="Low complexity" evidence="1">
    <location>
        <begin position="164"/>
        <end position="175"/>
    </location>
</feature>
<dbReference type="InterPro" id="IPR006578">
    <property type="entry name" value="MADF-dom"/>
</dbReference>
<name>A0A5C6PLT3_9TELE</name>
<sequence>MAMWTEETEDQLISLIQERPVLYDVSEKYYSNRAVKADLWREIEAKLRLSEKELRKRWDSLRTQYARYKKLAPLQKTGRQQWILTQLQFLDPHTKSKESTSSLNVMASQRLTTPRRWNQIRPQRSTTARPGAASPTRTPLNRSSVPASPQPESAVGEPTPTHVPAEASLSSPRRSSALKRGTKRGREALDESANESAKLMRNIGKSLETLASREAQGDVISTYCRYFEHRMRILPAHVLPHFLHEVENCLFKYSVDQSVPLQNSTSQFANIEC</sequence>
<feature type="compositionally biased region" description="Polar residues" evidence="1">
    <location>
        <begin position="99"/>
        <end position="128"/>
    </location>
</feature>
<evidence type="ECO:0000259" key="3">
    <source>
        <dbReference type="PROSITE" id="PS51029"/>
    </source>
</evidence>
<protein>
    <recommendedName>
        <fullName evidence="6">MADF domain-containing protein</fullName>
    </recommendedName>
</protein>
<organism evidence="4 5">
    <name type="scientific">Takifugu flavidus</name>
    <name type="common">sansaifugu</name>
    <dbReference type="NCBI Taxonomy" id="433684"/>
    <lineage>
        <taxon>Eukaryota</taxon>
        <taxon>Metazoa</taxon>
        <taxon>Chordata</taxon>
        <taxon>Craniata</taxon>
        <taxon>Vertebrata</taxon>
        <taxon>Euteleostomi</taxon>
        <taxon>Actinopterygii</taxon>
        <taxon>Neopterygii</taxon>
        <taxon>Teleostei</taxon>
        <taxon>Neoteleostei</taxon>
        <taxon>Acanthomorphata</taxon>
        <taxon>Eupercaria</taxon>
        <taxon>Tetraodontiformes</taxon>
        <taxon>Tetradontoidea</taxon>
        <taxon>Tetraodontidae</taxon>
        <taxon>Takifugu</taxon>
    </lineage>
</organism>
<dbReference type="PANTHER" id="PTHR12243">
    <property type="entry name" value="MADF DOMAIN TRANSCRIPTION FACTOR"/>
    <property type="match status" value="1"/>
</dbReference>
<reference evidence="4 5" key="1">
    <citation type="submission" date="2019-04" db="EMBL/GenBank/DDBJ databases">
        <title>Chromosome genome assembly for Takifugu flavidus.</title>
        <authorList>
            <person name="Xiao S."/>
        </authorList>
    </citation>
    <scope>NUCLEOTIDE SEQUENCE [LARGE SCALE GENOMIC DNA]</scope>
    <source>
        <strain evidence="4">HTHZ2018</strain>
        <tissue evidence="4">Muscle</tissue>
    </source>
</reference>
<proteinExistence type="predicted"/>
<evidence type="ECO:0000313" key="5">
    <source>
        <dbReference type="Proteomes" id="UP000324091"/>
    </source>
</evidence>
<evidence type="ECO:0008006" key="6">
    <source>
        <dbReference type="Google" id="ProtNLM"/>
    </source>
</evidence>
<feature type="domain" description="MADF" evidence="3">
    <location>
        <begin position="11"/>
        <end position="95"/>
    </location>
</feature>
<feature type="region of interest" description="Disordered" evidence="1">
    <location>
        <begin position="94"/>
        <end position="195"/>
    </location>
</feature>
<dbReference type="Pfam" id="PF10545">
    <property type="entry name" value="MADF_DNA_bdg"/>
    <property type="match status" value="1"/>
</dbReference>
<dbReference type="PROSITE" id="PS51029">
    <property type="entry name" value="MADF"/>
    <property type="match status" value="1"/>
</dbReference>
<dbReference type="EMBL" id="RHFK02000002">
    <property type="protein sequence ID" value="TWW79260.1"/>
    <property type="molecule type" value="Genomic_DNA"/>
</dbReference>
<evidence type="ECO:0000259" key="2">
    <source>
        <dbReference type="PROSITE" id="PS50090"/>
    </source>
</evidence>
<evidence type="ECO:0000256" key="1">
    <source>
        <dbReference type="SAM" id="MobiDB-lite"/>
    </source>
</evidence>
<feature type="domain" description="Myb-like" evidence="2">
    <location>
        <begin position="1"/>
        <end position="62"/>
    </location>
</feature>
<dbReference type="AlphaFoldDB" id="A0A5C6PLT3"/>
<evidence type="ECO:0000313" key="4">
    <source>
        <dbReference type="EMBL" id="TWW79260.1"/>
    </source>
</evidence>
<dbReference type="Proteomes" id="UP000324091">
    <property type="component" value="Chromosome 10"/>
</dbReference>
<gene>
    <name evidence="4" type="ORF">D4764_10G0002900</name>
</gene>
<accession>A0A5C6PLT3</accession>
<keyword evidence="5" id="KW-1185">Reference proteome</keyword>